<evidence type="ECO:0000256" key="3">
    <source>
        <dbReference type="ARBA" id="ARBA00022553"/>
    </source>
</evidence>
<gene>
    <name evidence="7" type="ORF">SAMN06269250_2170</name>
</gene>
<dbReference type="Gene3D" id="1.10.287.130">
    <property type="match status" value="1"/>
</dbReference>
<dbReference type="CDD" id="cd00082">
    <property type="entry name" value="HisKA"/>
    <property type="match status" value="1"/>
</dbReference>
<protein>
    <recommendedName>
        <fullName evidence="2">histidine kinase</fullName>
        <ecNumber evidence="2">2.7.13.3</ecNumber>
    </recommendedName>
</protein>
<evidence type="ECO:0000256" key="4">
    <source>
        <dbReference type="ARBA" id="ARBA00022679"/>
    </source>
</evidence>
<dbReference type="InterPro" id="IPR005467">
    <property type="entry name" value="His_kinase_dom"/>
</dbReference>
<feature type="domain" description="Histidine kinase" evidence="6">
    <location>
        <begin position="208"/>
        <end position="435"/>
    </location>
</feature>
<dbReference type="Gene3D" id="3.30.565.10">
    <property type="entry name" value="Histidine kinase-like ATPase, C-terminal domain"/>
    <property type="match status" value="1"/>
</dbReference>
<keyword evidence="4" id="KW-0808">Transferase</keyword>
<proteinExistence type="predicted"/>
<name>A0A286FH41_9BACT</name>
<organism evidence="7 8">
    <name type="scientific">Spirosoma fluviale</name>
    <dbReference type="NCBI Taxonomy" id="1597977"/>
    <lineage>
        <taxon>Bacteria</taxon>
        <taxon>Pseudomonadati</taxon>
        <taxon>Bacteroidota</taxon>
        <taxon>Cytophagia</taxon>
        <taxon>Cytophagales</taxon>
        <taxon>Cytophagaceae</taxon>
        <taxon>Spirosoma</taxon>
    </lineage>
</organism>
<evidence type="ECO:0000256" key="1">
    <source>
        <dbReference type="ARBA" id="ARBA00000085"/>
    </source>
</evidence>
<dbReference type="PANTHER" id="PTHR43304:SF1">
    <property type="entry name" value="PAC DOMAIN-CONTAINING PROTEIN"/>
    <property type="match status" value="1"/>
</dbReference>
<dbReference type="RefSeq" id="WP_097125716.1">
    <property type="nucleotide sequence ID" value="NZ_OCNH01000001.1"/>
</dbReference>
<evidence type="ECO:0000256" key="2">
    <source>
        <dbReference type="ARBA" id="ARBA00012438"/>
    </source>
</evidence>
<evidence type="ECO:0000313" key="7">
    <source>
        <dbReference type="EMBL" id="SOD82528.1"/>
    </source>
</evidence>
<evidence type="ECO:0000259" key="6">
    <source>
        <dbReference type="PROSITE" id="PS50109"/>
    </source>
</evidence>
<dbReference type="EC" id="2.7.13.3" evidence="2"/>
<dbReference type="GO" id="GO:0000155">
    <property type="term" value="F:phosphorelay sensor kinase activity"/>
    <property type="evidence" value="ECO:0007669"/>
    <property type="project" value="InterPro"/>
</dbReference>
<dbReference type="InterPro" id="IPR052162">
    <property type="entry name" value="Sensor_kinase/Photoreceptor"/>
</dbReference>
<dbReference type="SUPFAM" id="SSF55874">
    <property type="entry name" value="ATPase domain of HSP90 chaperone/DNA topoisomerase II/histidine kinase"/>
    <property type="match status" value="1"/>
</dbReference>
<dbReference type="InterPro" id="IPR036097">
    <property type="entry name" value="HisK_dim/P_sf"/>
</dbReference>
<dbReference type="PANTHER" id="PTHR43304">
    <property type="entry name" value="PHYTOCHROME-LIKE PROTEIN CPH1"/>
    <property type="match status" value="1"/>
</dbReference>
<dbReference type="Gene3D" id="3.30.450.20">
    <property type="entry name" value="PAS domain"/>
    <property type="match status" value="1"/>
</dbReference>
<dbReference type="Pfam" id="PF00512">
    <property type="entry name" value="HisKA"/>
    <property type="match status" value="1"/>
</dbReference>
<reference evidence="8" key="1">
    <citation type="submission" date="2017-09" db="EMBL/GenBank/DDBJ databases">
        <authorList>
            <person name="Varghese N."/>
            <person name="Submissions S."/>
        </authorList>
    </citation>
    <scope>NUCLEOTIDE SEQUENCE [LARGE SCALE GENOMIC DNA]</scope>
    <source>
        <strain evidence="8">DSM 29961</strain>
    </source>
</reference>
<dbReference type="InterPro" id="IPR036890">
    <property type="entry name" value="HATPase_C_sf"/>
</dbReference>
<keyword evidence="5" id="KW-0418">Kinase</keyword>
<dbReference type="InterPro" id="IPR004358">
    <property type="entry name" value="Sig_transdc_His_kin-like_C"/>
</dbReference>
<dbReference type="PROSITE" id="PS50109">
    <property type="entry name" value="HIS_KIN"/>
    <property type="match status" value="1"/>
</dbReference>
<dbReference type="AlphaFoldDB" id="A0A286FH41"/>
<evidence type="ECO:0000313" key="8">
    <source>
        <dbReference type="Proteomes" id="UP000219452"/>
    </source>
</evidence>
<dbReference type="FunFam" id="3.30.565.10:FF:000006">
    <property type="entry name" value="Sensor histidine kinase WalK"/>
    <property type="match status" value="1"/>
</dbReference>
<dbReference type="OrthoDB" id="9766459at2"/>
<sequence length="435" mass="48339">MNGAKTYEQLLAENESLRWQLDEATETIQAIRTGQIDALVVQGREGHELYTLKTADQTYRIFIETMNEGAVTLNRSGLILYSNSAFAAMVDLPLTKVFGLSFRQFVADHSQEAFDTLFKVGWTGNHKAELLVTTTTSKRVPCQLSVTPMQLDGGDCLSLILTDLTAQKETEKLLKVKNEQLAQTNTALEISNQALNRSNSNLQQFAYVASHDLQEPLRKVQQFGDLLKNRYADQLGDGVNYLERMQSAASRMSTLIRDLLSFSRISTQQDTIAPVSLAAVFKNVLNDLDLRIQETNAIIAIDPLPGLQGDQSQLEQLFQNLVSNALKFRRPDVRPVIRVCAERVPARQLPASVKPTQQTKAYHRIDVADNGIGFEEKYVDRIFQVFQRLHGKNEFVGTGIGLAICEKVVANHGGAISASSQLGQGATFSVYLPEF</sequence>
<dbReference type="EMBL" id="OCNH01000001">
    <property type="protein sequence ID" value="SOD82528.1"/>
    <property type="molecule type" value="Genomic_DNA"/>
</dbReference>
<dbReference type="InterPro" id="IPR003661">
    <property type="entry name" value="HisK_dim/P_dom"/>
</dbReference>
<dbReference type="InterPro" id="IPR000014">
    <property type="entry name" value="PAS"/>
</dbReference>
<dbReference type="CDD" id="cd00130">
    <property type="entry name" value="PAS"/>
    <property type="match status" value="1"/>
</dbReference>
<dbReference type="SUPFAM" id="SSF47384">
    <property type="entry name" value="Homodimeric domain of signal transducing histidine kinase"/>
    <property type="match status" value="1"/>
</dbReference>
<dbReference type="Pfam" id="PF02518">
    <property type="entry name" value="HATPase_c"/>
    <property type="match status" value="1"/>
</dbReference>
<dbReference type="Pfam" id="PF13426">
    <property type="entry name" value="PAS_9"/>
    <property type="match status" value="1"/>
</dbReference>
<dbReference type="SMART" id="SM00387">
    <property type="entry name" value="HATPase_c"/>
    <property type="match status" value="1"/>
</dbReference>
<evidence type="ECO:0000256" key="5">
    <source>
        <dbReference type="ARBA" id="ARBA00022777"/>
    </source>
</evidence>
<comment type="catalytic activity">
    <reaction evidence="1">
        <text>ATP + protein L-histidine = ADP + protein N-phospho-L-histidine.</text>
        <dbReference type="EC" id="2.7.13.3"/>
    </reaction>
</comment>
<keyword evidence="8" id="KW-1185">Reference proteome</keyword>
<dbReference type="PRINTS" id="PR00344">
    <property type="entry name" value="BCTRLSENSOR"/>
</dbReference>
<dbReference type="SUPFAM" id="SSF55785">
    <property type="entry name" value="PYP-like sensor domain (PAS domain)"/>
    <property type="match status" value="1"/>
</dbReference>
<dbReference type="InterPro" id="IPR003594">
    <property type="entry name" value="HATPase_dom"/>
</dbReference>
<keyword evidence="3" id="KW-0597">Phosphoprotein</keyword>
<accession>A0A286FH41</accession>
<dbReference type="Proteomes" id="UP000219452">
    <property type="component" value="Unassembled WGS sequence"/>
</dbReference>
<dbReference type="InterPro" id="IPR035965">
    <property type="entry name" value="PAS-like_dom_sf"/>
</dbReference>
<dbReference type="SMART" id="SM00388">
    <property type="entry name" value="HisKA"/>
    <property type="match status" value="1"/>
</dbReference>
<dbReference type="NCBIfam" id="TIGR00229">
    <property type="entry name" value="sensory_box"/>
    <property type="match status" value="1"/>
</dbReference>
<dbReference type="SMART" id="SM00091">
    <property type="entry name" value="PAS"/>
    <property type="match status" value="1"/>
</dbReference>